<proteinExistence type="predicted"/>
<dbReference type="AlphaFoldDB" id="A0A9P0JQ30"/>
<dbReference type="Proteomes" id="UP001152888">
    <property type="component" value="Unassembled WGS sequence"/>
</dbReference>
<protein>
    <submittedName>
        <fullName evidence="1">Uncharacterized protein</fullName>
    </submittedName>
</protein>
<organism evidence="1 2">
    <name type="scientific">Acanthoscelides obtectus</name>
    <name type="common">Bean weevil</name>
    <name type="synonym">Bruchus obtectus</name>
    <dbReference type="NCBI Taxonomy" id="200917"/>
    <lineage>
        <taxon>Eukaryota</taxon>
        <taxon>Metazoa</taxon>
        <taxon>Ecdysozoa</taxon>
        <taxon>Arthropoda</taxon>
        <taxon>Hexapoda</taxon>
        <taxon>Insecta</taxon>
        <taxon>Pterygota</taxon>
        <taxon>Neoptera</taxon>
        <taxon>Endopterygota</taxon>
        <taxon>Coleoptera</taxon>
        <taxon>Polyphaga</taxon>
        <taxon>Cucujiformia</taxon>
        <taxon>Chrysomeloidea</taxon>
        <taxon>Chrysomelidae</taxon>
        <taxon>Bruchinae</taxon>
        <taxon>Bruchini</taxon>
        <taxon>Acanthoscelides</taxon>
    </lineage>
</organism>
<evidence type="ECO:0000313" key="2">
    <source>
        <dbReference type="Proteomes" id="UP001152888"/>
    </source>
</evidence>
<comment type="caution">
    <text evidence="1">The sequence shown here is derived from an EMBL/GenBank/DDBJ whole genome shotgun (WGS) entry which is preliminary data.</text>
</comment>
<accession>A0A9P0JQ30</accession>
<dbReference type="EMBL" id="CAKOFQ010006674">
    <property type="protein sequence ID" value="CAH1957888.1"/>
    <property type="molecule type" value="Genomic_DNA"/>
</dbReference>
<gene>
    <name evidence="1" type="ORF">ACAOBT_LOCUS2340</name>
</gene>
<keyword evidence="2" id="KW-1185">Reference proteome</keyword>
<sequence>MENLLWEIRHKVDHALRTSAGFHLNEQPDSAERLLGAESVLDEAAVGQSDLEAGFGGRRLGGGGCSRRGAMRVVL</sequence>
<reference evidence="1" key="1">
    <citation type="submission" date="2022-03" db="EMBL/GenBank/DDBJ databases">
        <authorList>
            <person name="Sayadi A."/>
        </authorList>
    </citation>
    <scope>NUCLEOTIDE SEQUENCE</scope>
</reference>
<name>A0A9P0JQ30_ACAOB</name>
<evidence type="ECO:0000313" key="1">
    <source>
        <dbReference type="EMBL" id="CAH1957888.1"/>
    </source>
</evidence>